<proteinExistence type="predicted"/>
<dbReference type="KEGG" id="ddi:DDB_G0270136"/>
<dbReference type="dictyBase" id="DDB_G0270136"/>
<accession>Q55CB1</accession>
<dbReference type="EMBL" id="AAFI02000005">
    <property type="protein sequence ID" value="EAL72418.1"/>
    <property type="molecule type" value="Genomic_DNA"/>
</dbReference>
<sequence length="121" mass="14370">MYNNTFEYYQELTLTKFVESKNSANSLERMKLLKYCTLETINQAVTKFVEKNYPDGTISNFERKRRNNIFKYFKTTIADFNPAVLEYYQENLHLFTLVIPNQVDLESNGKDNDDETKKLIN</sequence>
<keyword evidence="2" id="KW-1185">Reference proteome</keyword>
<comment type="caution">
    <text evidence="1">The sequence shown here is derived from an EMBL/GenBank/DDBJ whole genome shotgun (WGS) entry which is preliminary data.</text>
</comment>
<gene>
    <name evidence="1" type="ORF">DDB_G0270136</name>
</gene>
<evidence type="ECO:0000313" key="1">
    <source>
        <dbReference type="EMBL" id="EAL72418.1"/>
    </source>
</evidence>
<dbReference type="HOGENOM" id="CLU_2042429_0_0_1"/>
<reference evidence="1 2" key="1">
    <citation type="journal article" date="2005" name="Nature">
        <title>The genome of the social amoeba Dictyostelium discoideum.</title>
        <authorList>
            <consortium name="The Dictyostelium discoideum Sequencing Consortium"/>
            <person name="Eichinger L."/>
            <person name="Pachebat J.A."/>
            <person name="Glockner G."/>
            <person name="Rajandream M.A."/>
            <person name="Sucgang R."/>
            <person name="Berriman M."/>
            <person name="Song J."/>
            <person name="Olsen R."/>
            <person name="Szafranski K."/>
            <person name="Xu Q."/>
            <person name="Tunggal B."/>
            <person name="Kummerfeld S."/>
            <person name="Madera M."/>
            <person name="Konfortov B.A."/>
            <person name="Rivero F."/>
            <person name="Bankier A.T."/>
            <person name="Lehmann R."/>
            <person name="Hamlin N."/>
            <person name="Davies R."/>
            <person name="Gaudet P."/>
            <person name="Fey P."/>
            <person name="Pilcher K."/>
            <person name="Chen G."/>
            <person name="Saunders D."/>
            <person name="Sodergren E."/>
            <person name="Davis P."/>
            <person name="Kerhornou A."/>
            <person name="Nie X."/>
            <person name="Hall N."/>
            <person name="Anjard C."/>
            <person name="Hemphill L."/>
            <person name="Bason N."/>
            <person name="Farbrother P."/>
            <person name="Desany B."/>
            <person name="Just E."/>
            <person name="Morio T."/>
            <person name="Rost R."/>
            <person name="Churcher C."/>
            <person name="Cooper J."/>
            <person name="Haydock S."/>
            <person name="van Driessche N."/>
            <person name="Cronin A."/>
            <person name="Goodhead I."/>
            <person name="Muzny D."/>
            <person name="Mourier T."/>
            <person name="Pain A."/>
            <person name="Lu M."/>
            <person name="Harper D."/>
            <person name="Lindsay R."/>
            <person name="Hauser H."/>
            <person name="James K."/>
            <person name="Quiles M."/>
            <person name="Madan Babu M."/>
            <person name="Saito T."/>
            <person name="Buchrieser C."/>
            <person name="Wardroper A."/>
            <person name="Felder M."/>
            <person name="Thangavelu M."/>
            <person name="Johnson D."/>
            <person name="Knights A."/>
            <person name="Loulseged H."/>
            <person name="Mungall K."/>
            <person name="Oliver K."/>
            <person name="Price C."/>
            <person name="Quail M.A."/>
            <person name="Urushihara H."/>
            <person name="Hernandez J."/>
            <person name="Rabbinowitsch E."/>
            <person name="Steffen D."/>
            <person name="Sanders M."/>
            <person name="Ma J."/>
            <person name="Kohara Y."/>
            <person name="Sharp S."/>
            <person name="Simmonds M."/>
            <person name="Spiegler S."/>
            <person name="Tivey A."/>
            <person name="Sugano S."/>
            <person name="White B."/>
            <person name="Walker D."/>
            <person name="Woodward J."/>
            <person name="Winckler T."/>
            <person name="Tanaka Y."/>
            <person name="Shaulsky G."/>
            <person name="Schleicher M."/>
            <person name="Weinstock G."/>
            <person name="Rosenthal A."/>
            <person name="Cox E.C."/>
            <person name="Chisholm R.L."/>
            <person name="Gibbs R."/>
            <person name="Loomis W.F."/>
            <person name="Platzer M."/>
            <person name="Kay R.R."/>
            <person name="Williams J."/>
            <person name="Dear P.H."/>
            <person name="Noegel A.A."/>
            <person name="Barrell B."/>
            <person name="Kuspa A."/>
        </authorList>
    </citation>
    <scope>NUCLEOTIDE SEQUENCE [LARGE SCALE GENOMIC DNA]</scope>
    <source>
        <strain evidence="1 2">AX4</strain>
    </source>
</reference>
<name>Q55CB1_DICDI</name>
<dbReference type="RefSeq" id="XP_646570.1">
    <property type="nucleotide sequence ID" value="XM_641478.1"/>
</dbReference>
<dbReference type="Proteomes" id="UP000002195">
    <property type="component" value="Unassembled WGS sequence"/>
</dbReference>
<dbReference type="AlphaFoldDB" id="Q55CB1"/>
<dbReference type="PaxDb" id="44689-DDB0190832"/>
<protein>
    <submittedName>
        <fullName evidence="1">Uncharacterized protein</fullName>
    </submittedName>
</protein>
<organism evidence="1 2">
    <name type="scientific">Dictyostelium discoideum</name>
    <name type="common">Social amoeba</name>
    <dbReference type="NCBI Taxonomy" id="44689"/>
    <lineage>
        <taxon>Eukaryota</taxon>
        <taxon>Amoebozoa</taxon>
        <taxon>Evosea</taxon>
        <taxon>Eumycetozoa</taxon>
        <taxon>Dictyostelia</taxon>
        <taxon>Dictyosteliales</taxon>
        <taxon>Dictyosteliaceae</taxon>
        <taxon>Dictyostelium</taxon>
    </lineage>
</organism>
<dbReference type="InParanoid" id="Q55CB1"/>
<evidence type="ECO:0000313" key="2">
    <source>
        <dbReference type="Proteomes" id="UP000002195"/>
    </source>
</evidence>
<dbReference type="GeneID" id="8617538"/>
<dbReference type="SMR" id="Q55CB1"/>
<dbReference type="VEuPathDB" id="AmoebaDB:DDB_G0270136"/>